<dbReference type="Gene3D" id="1.10.287.470">
    <property type="entry name" value="Helix hairpin bin"/>
    <property type="match status" value="1"/>
</dbReference>
<evidence type="ECO:0000313" key="6">
    <source>
        <dbReference type="Proteomes" id="UP001157186"/>
    </source>
</evidence>
<evidence type="ECO:0000256" key="1">
    <source>
        <dbReference type="ARBA" id="ARBA00004196"/>
    </source>
</evidence>
<accession>A0ABQ6GQW7</accession>
<comment type="caution">
    <text evidence="5">The sequence shown here is derived from an EMBL/GenBank/DDBJ whole genome shotgun (WGS) entry which is preliminary data.</text>
</comment>
<dbReference type="PANTHER" id="PTHR32347">
    <property type="entry name" value="EFFLUX SYSTEM COMPONENT YKNX-RELATED"/>
    <property type="match status" value="1"/>
</dbReference>
<keyword evidence="6" id="KW-1185">Reference proteome</keyword>
<dbReference type="Gene3D" id="2.40.420.20">
    <property type="match status" value="1"/>
</dbReference>
<organism evidence="5 6">
    <name type="scientific">Thalassotalea insulae</name>
    <dbReference type="NCBI Taxonomy" id="2056778"/>
    <lineage>
        <taxon>Bacteria</taxon>
        <taxon>Pseudomonadati</taxon>
        <taxon>Pseudomonadota</taxon>
        <taxon>Gammaproteobacteria</taxon>
        <taxon>Alteromonadales</taxon>
        <taxon>Colwelliaceae</taxon>
        <taxon>Thalassotalea</taxon>
    </lineage>
</organism>
<keyword evidence="2 3" id="KW-0175">Coiled coil</keyword>
<keyword evidence="4" id="KW-0812">Transmembrane</keyword>
<feature type="transmembrane region" description="Helical" evidence="4">
    <location>
        <begin position="21"/>
        <end position="40"/>
    </location>
</feature>
<dbReference type="InterPro" id="IPR050465">
    <property type="entry name" value="UPF0194_transport"/>
</dbReference>
<proteinExistence type="predicted"/>
<comment type="subcellular location">
    <subcellularLocation>
        <location evidence="1">Cell envelope</location>
    </subcellularLocation>
</comment>
<feature type="coiled-coil region" evidence="3">
    <location>
        <begin position="182"/>
        <end position="237"/>
    </location>
</feature>
<keyword evidence="4" id="KW-0472">Membrane</keyword>
<dbReference type="Proteomes" id="UP001157186">
    <property type="component" value="Unassembled WGS sequence"/>
</dbReference>
<dbReference type="Gene3D" id="2.40.30.170">
    <property type="match status" value="1"/>
</dbReference>
<dbReference type="PANTHER" id="PTHR32347:SF14">
    <property type="entry name" value="EFFLUX SYSTEM COMPONENT YKNX-RELATED"/>
    <property type="match status" value="1"/>
</dbReference>
<dbReference type="Gene3D" id="2.40.50.100">
    <property type="match status" value="1"/>
</dbReference>
<dbReference type="RefSeq" id="WP_284244240.1">
    <property type="nucleotide sequence ID" value="NZ_BSST01000001.1"/>
</dbReference>
<feature type="coiled-coil region" evidence="3">
    <location>
        <begin position="115"/>
        <end position="149"/>
    </location>
</feature>
<dbReference type="SUPFAM" id="SSF111369">
    <property type="entry name" value="HlyD-like secretion proteins"/>
    <property type="match status" value="2"/>
</dbReference>
<evidence type="ECO:0000256" key="4">
    <source>
        <dbReference type="SAM" id="Phobius"/>
    </source>
</evidence>
<dbReference type="EMBL" id="BSST01000001">
    <property type="protein sequence ID" value="GLX78353.1"/>
    <property type="molecule type" value="Genomic_DNA"/>
</dbReference>
<sequence length="424" mass="47029">MLRDTSGQDIKIEQPHFNKKRIMQIALVLIVIISVIGYAAPKFNSMFSSDLTVAAERLRFATVERGNLQRDIGVQGQIVAANSPTLYAKAPGIVSLFIKAGDTVTQGQKLAEINSPQLRNRYEQELATLDQLELEVGRHQIEIKTSQLNTQQTIEMSAVNLEAAEVNKNRAEISIKDSLISQKEYEEKIAEYKRALLAHRHAKQNFDLQKESMAFELKRKQSQLDRQQFVVNDLKRQVQELILIAPTDGIIGSVSIREKDNVAANESLITVIDLSVFEVEVNIPESFADDLGVGLASEISFNGENHMGQIVAISPEVNNGQVKGRLRFNENGIANLRQNQRVSARILIESKENVLKVRRGPFVESGGGRIAYVVNGDNAIRTSVNLGARSIGEIEVVAGLQAGDQIVISSLDLFNSRDQIYLTK</sequence>
<gene>
    <name evidence="5" type="ORF">tinsulaeT_16930</name>
</gene>
<evidence type="ECO:0000256" key="2">
    <source>
        <dbReference type="ARBA" id="ARBA00023054"/>
    </source>
</evidence>
<protein>
    <submittedName>
        <fullName evidence="5">RND transporter MFP subunit</fullName>
    </submittedName>
</protein>
<evidence type="ECO:0000313" key="5">
    <source>
        <dbReference type="EMBL" id="GLX78353.1"/>
    </source>
</evidence>
<evidence type="ECO:0000256" key="3">
    <source>
        <dbReference type="SAM" id="Coils"/>
    </source>
</evidence>
<name>A0ABQ6GQW7_9GAMM</name>
<reference evidence="5 6" key="1">
    <citation type="submission" date="2023-03" db="EMBL/GenBank/DDBJ databases">
        <title>Draft genome sequence of Thalassotalea insulae KCTC 62186T.</title>
        <authorList>
            <person name="Sawabe T."/>
        </authorList>
    </citation>
    <scope>NUCLEOTIDE SEQUENCE [LARGE SCALE GENOMIC DNA]</scope>
    <source>
        <strain evidence="5 6">KCTC 62186</strain>
    </source>
</reference>
<keyword evidence="4" id="KW-1133">Transmembrane helix</keyword>